<reference evidence="14" key="1">
    <citation type="submission" date="2023-07" db="EMBL/GenBank/DDBJ databases">
        <authorList>
            <person name="Colorado M.A."/>
            <person name="Villamil L.M."/>
            <person name="Melo J.F."/>
            <person name="Rodriguez J.A."/>
            <person name="Ruiz R.Y."/>
        </authorList>
    </citation>
    <scope>NUCLEOTIDE SEQUENCE [LARGE SCALE GENOMIC DNA]</scope>
    <source>
        <strain evidence="14">C33</strain>
    </source>
</reference>
<evidence type="ECO:0000256" key="3">
    <source>
        <dbReference type="ARBA" id="ARBA00022490"/>
    </source>
</evidence>
<accession>A0ABU4WD38</accession>
<dbReference type="InterPro" id="IPR006700">
    <property type="entry name" value="RsmE"/>
</dbReference>
<dbReference type="PANTHER" id="PTHR30027">
    <property type="entry name" value="RIBOSOMAL RNA SMALL SUBUNIT METHYLTRANSFERASE E"/>
    <property type="match status" value="1"/>
</dbReference>
<comment type="function">
    <text evidence="8 10">Specifically methylates the N3 position of the uracil ring of uridine 1498 (m3U1498) in 16S rRNA. Acts on the fully assembled 30S ribosomal subunit.</text>
</comment>
<evidence type="ECO:0000256" key="6">
    <source>
        <dbReference type="ARBA" id="ARBA00022679"/>
    </source>
</evidence>
<dbReference type="CDD" id="cd18084">
    <property type="entry name" value="RsmE-like"/>
    <property type="match status" value="1"/>
</dbReference>
<keyword evidence="7 10" id="KW-0949">S-adenosyl-L-methionine</keyword>
<keyword evidence="3 10" id="KW-0963">Cytoplasm</keyword>
<evidence type="ECO:0000313" key="14">
    <source>
        <dbReference type="Proteomes" id="UP001279681"/>
    </source>
</evidence>
<comment type="catalytic activity">
    <reaction evidence="9 10">
        <text>uridine(1498) in 16S rRNA + S-adenosyl-L-methionine = N(3)-methyluridine(1498) in 16S rRNA + S-adenosyl-L-homocysteine + H(+)</text>
        <dbReference type="Rhea" id="RHEA:42920"/>
        <dbReference type="Rhea" id="RHEA-COMP:10283"/>
        <dbReference type="Rhea" id="RHEA-COMP:10284"/>
        <dbReference type="ChEBI" id="CHEBI:15378"/>
        <dbReference type="ChEBI" id="CHEBI:57856"/>
        <dbReference type="ChEBI" id="CHEBI:59789"/>
        <dbReference type="ChEBI" id="CHEBI:65315"/>
        <dbReference type="ChEBI" id="CHEBI:74502"/>
        <dbReference type="EC" id="2.1.1.193"/>
    </reaction>
</comment>
<evidence type="ECO:0000256" key="9">
    <source>
        <dbReference type="ARBA" id="ARBA00047944"/>
    </source>
</evidence>
<dbReference type="NCBIfam" id="TIGR00046">
    <property type="entry name" value="RsmE family RNA methyltransferase"/>
    <property type="match status" value="1"/>
</dbReference>
<dbReference type="EMBL" id="JAVIKH010000010">
    <property type="protein sequence ID" value="MDX8336486.1"/>
    <property type="molecule type" value="Genomic_DNA"/>
</dbReference>
<evidence type="ECO:0000313" key="13">
    <source>
        <dbReference type="EMBL" id="MDX8336486.1"/>
    </source>
</evidence>
<dbReference type="Proteomes" id="UP001279681">
    <property type="component" value="Unassembled WGS sequence"/>
</dbReference>
<evidence type="ECO:0000256" key="4">
    <source>
        <dbReference type="ARBA" id="ARBA00022552"/>
    </source>
</evidence>
<dbReference type="SUPFAM" id="SSF75217">
    <property type="entry name" value="alpha/beta knot"/>
    <property type="match status" value="1"/>
</dbReference>
<name>A0ABU4WD38_9FUSO</name>
<dbReference type="InterPro" id="IPR015947">
    <property type="entry name" value="PUA-like_sf"/>
</dbReference>
<evidence type="ECO:0000256" key="8">
    <source>
        <dbReference type="ARBA" id="ARBA00025699"/>
    </source>
</evidence>
<keyword evidence="6 10" id="KW-0808">Transferase</keyword>
<dbReference type="InterPro" id="IPR046887">
    <property type="entry name" value="RsmE_PUA-like"/>
</dbReference>
<dbReference type="InterPro" id="IPR046886">
    <property type="entry name" value="RsmE_MTase_dom"/>
</dbReference>
<gene>
    <name evidence="13" type="ORF">RFV38_08260</name>
</gene>
<dbReference type="RefSeq" id="WP_320313887.1">
    <property type="nucleotide sequence ID" value="NZ_JAVIKH010000010.1"/>
</dbReference>
<dbReference type="EC" id="2.1.1.193" evidence="10"/>
<dbReference type="InterPro" id="IPR029026">
    <property type="entry name" value="tRNA_m1G_MTases_N"/>
</dbReference>
<evidence type="ECO:0000256" key="1">
    <source>
        <dbReference type="ARBA" id="ARBA00004496"/>
    </source>
</evidence>
<dbReference type="Gene3D" id="3.40.1280.10">
    <property type="match status" value="1"/>
</dbReference>
<evidence type="ECO:0000256" key="7">
    <source>
        <dbReference type="ARBA" id="ARBA00022691"/>
    </source>
</evidence>
<dbReference type="SUPFAM" id="SSF88697">
    <property type="entry name" value="PUA domain-like"/>
    <property type="match status" value="1"/>
</dbReference>
<evidence type="ECO:0000259" key="11">
    <source>
        <dbReference type="Pfam" id="PF04452"/>
    </source>
</evidence>
<feature type="domain" description="Ribosomal RNA small subunit methyltransferase E PUA-like" evidence="12">
    <location>
        <begin position="20"/>
        <end position="65"/>
    </location>
</feature>
<dbReference type="Pfam" id="PF20260">
    <property type="entry name" value="PUA_4"/>
    <property type="match status" value="1"/>
</dbReference>
<dbReference type="Pfam" id="PF04452">
    <property type="entry name" value="Methyltrans_RNA"/>
    <property type="match status" value="1"/>
</dbReference>
<comment type="caution">
    <text evidence="13">The sequence shown here is derived from an EMBL/GenBank/DDBJ whole genome shotgun (WGS) entry which is preliminary data.</text>
</comment>
<keyword evidence="5 10" id="KW-0489">Methyltransferase</keyword>
<feature type="domain" description="Ribosomal RNA small subunit methyltransferase E methyltransferase" evidence="11">
    <location>
        <begin position="74"/>
        <end position="231"/>
    </location>
</feature>
<organism evidence="13 14">
    <name type="scientific">Candidatus Cetobacterium colombiensis</name>
    <dbReference type="NCBI Taxonomy" id="3073100"/>
    <lineage>
        <taxon>Bacteria</taxon>
        <taxon>Fusobacteriati</taxon>
        <taxon>Fusobacteriota</taxon>
        <taxon>Fusobacteriia</taxon>
        <taxon>Fusobacteriales</taxon>
        <taxon>Fusobacteriaceae</taxon>
        <taxon>Cetobacterium</taxon>
    </lineage>
</organism>
<comment type="subcellular location">
    <subcellularLocation>
        <location evidence="1 10">Cytoplasm</location>
    </subcellularLocation>
</comment>
<comment type="similarity">
    <text evidence="2 10">Belongs to the RNA methyltransferase RsmE family.</text>
</comment>
<dbReference type="PANTHER" id="PTHR30027:SF3">
    <property type="entry name" value="16S RRNA (URACIL(1498)-N(3))-METHYLTRANSFERASE"/>
    <property type="match status" value="1"/>
</dbReference>
<evidence type="ECO:0000256" key="2">
    <source>
        <dbReference type="ARBA" id="ARBA00005528"/>
    </source>
</evidence>
<proteinExistence type="inferred from homology"/>
<dbReference type="PIRSF" id="PIRSF015601">
    <property type="entry name" value="MTase_slr0722"/>
    <property type="match status" value="1"/>
</dbReference>
<keyword evidence="4 10" id="KW-0698">rRNA processing</keyword>
<keyword evidence="14" id="KW-1185">Reference proteome</keyword>
<evidence type="ECO:0000256" key="10">
    <source>
        <dbReference type="PIRNR" id="PIRNR015601"/>
    </source>
</evidence>
<sequence>MISVIISKDNIANEIIEIVDKNDINHLKNAFRVKVGETIRAVDGEFEYICEILSVEKKIIEAKILEKNEDRFSSPVYIEAAIGILKNDKMDLTIQKLTEIGVSKITPLLTKRGVAKLTEKKDKWDLIVKEATKQCQAVKLVEIGEPQKLSNINFKDYDLALVPYECEEENSLKNILKKIENKPKRVLYIIGPEGGFEKEEIEFLKENGVTPVSLGKRILRAETASIIVGGILVNEF</sequence>
<dbReference type="InterPro" id="IPR029028">
    <property type="entry name" value="Alpha/beta_knot_MTases"/>
</dbReference>
<protein>
    <recommendedName>
        <fullName evidence="10">Ribosomal RNA small subunit methyltransferase E</fullName>
        <ecNumber evidence="10">2.1.1.193</ecNumber>
    </recommendedName>
</protein>
<evidence type="ECO:0000256" key="5">
    <source>
        <dbReference type="ARBA" id="ARBA00022603"/>
    </source>
</evidence>
<evidence type="ECO:0000259" key="12">
    <source>
        <dbReference type="Pfam" id="PF20260"/>
    </source>
</evidence>